<accession>A0A0U1MAZ0</accession>
<keyword evidence="3" id="KW-1185">Reference proteome</keyword>
<name>A0A0U1MAZ0_TALIS</name>
<dbReference type="OrthoDB" id="4226712at2759"/>
<dbReference type="Proteomes" id="UP000054383">
    <property type="component" value="Unassembled WGS sequence"/>
</dbReference>
<dbReference type="AlphaFoldDB" id="A0A0U1MAZ0"/>
<evidence type="ECO:0000313" key="3">
    <source>
        <dbReference type="Proteomes" id="UP000054383"/>
    </source>
</evidence>
<protein>
    <recommendedName>
        <fullName evidence="4">Myb-like domain-containing protein</fullName>
    </recommendedName>
</protein>
<feature type="region of interest" description="Disordered" evidence="1">
    <location>
        <begin position="424"/>
        <end position="446"/>
    </location>
</feature>
<dbReference type="EMBL" id="CVMT01000011">
    <property type="protein sequence ID" value="CRG92140.1"/>
    <property type="molecule type" value="Genomic_DNA"/>
</dbReference>
<dbReference type="STRING" id="28573.A0A0U1MAZ0"/>
<evidence type="ECO:0000313" key="2">
    <source>
        <dbReference type="EMBL" id="CRG92140.1"/>
    </source>
</evidence>
<proteinExistence type="predicted"/>
<reference evidence="2 3" key="1">
    <citation type="submission" date="2015-04" db="EMBL/GenBank/DDBJ databases">
        <authorList>
            <person name="Syromyatnikov M.Y."/>
            <person name="Popov V.N."/>
        </authorList>
    </citation>
    <scope>NUCLEOTIDE SEQUENCE [LARGE SCALE GENOMIC DNA]</scope>
    <source>
        <strain evidence="2">WF-38-12</strain>
    </source>
</reference>
<feature type="region of interest" description="Disordered" evidence="1">
    <location>
        <begin position="98"/>
        <end position="129"/>
    </location>
</feature>
<feature type="region of interest" description="Disordered" evidence="1">
    <location>
        <begin position="230"/>
        <end position="306"/>
    </location>
</feature>
<feature type="compositionally biased region" description="Low complexity" evidence="1">
    <location>
        <begin position="106"/>
        <end position="121"/>
    </location>
</feature>
<gene>
    <name evidence="2" type="ORF">PISL3812_09196</name>
</gene>
<feature type="compositionally biased region" description="Low complexity" evidence="1">
    <location>
        <begin position="230"/>
        <end position="279"/>
    </location>
</feature>
<organism evidence="2 3">
    <name type="scientific">Talaromyces islandicus</name>
    <name type="common">Penicillium islandicum</name>
    <dbReference type="NCBI Taxonomy" id="28573"/>
    <lineage>
        <taxon>Eukaryota</taxon>
        <taxon>Fungi</taxon>
        <taxon>Dikarya</taxon>
        <taxon>Ascomycota</taxon>
        <taxon>Pezizomycotina</taxon>
        <taxon>Eurotiomycetes</taxon>
        <taxon>Eurotiomycetidae</taxon>
        <taxon>Eurotiales</taxon>
        <taxon>Trichocomaceae</taxon>
        <taxon>Talaromyces</taxon>
        <taxon>Talaromyces sect. Islandici</taxon>
    </lineage>
</organism>
<evidence type="ECO:0000256" key="1">
    <source>
        <dbReference type="SAM" id="MobiDB-lite"/>
    </source>
</evidence>
<evidence type="ECO:0008006" key="4">
    <source>
        <dbReference type="Google" id="ProtNLM"/>
    </source>
</evidence>
<sequence length="489" mass="53605">MSYIAKQMPPAYDAAAAAGYDHSETFEPEYTGSISSSGGDSLGYTHTQCEAYAMCSRCYTQQDCPHRHTAYRQGLPLYGMMPVPIGYPRHDPPLSSVGAAAVYNGNNSNNSNSSSSSSSSSGRSQKEEQFSLPHWYDGVHNLVTIASSPAVMRTPEIVQQAQQQQNTMPVPCYGQFTGGYASLGAAMTMTSSDEESLFPHGMHGLPDLFQRTAGTVAPSALERYPPADDYAQYQQQQQQDVEEPLSPQSQPPTSSLVAVSTSASSTSSSSSSCSSSVASEMITPRTHNHHQPTPVNPSGSSSSSTSDITYHRALYGSGAPADPSSPRAIVNRQILPIIAAQHGHPVWPLDTKAKKNTYLLEAKRRGVSYRDIKEYGEIPDAESTLRGRYRMLTKSAEERVRRPVWEPRDLQLLHYAVQLYTDGRQRKRRDSRRLSTSTSGYSSEDTATTEPRISWKAVAEYIARNGGSYKFGYATCKKKWEEVNFTGPE</sequence>